<accession>A7B1D6</accession>
<gene>
    <name evidence="1" type="ORF">RUMGNA_01362</name>
</gene>
<proteinExistence type="predicted"/>
<dbReference type="AlphaFoldDB" id="A7B1D6"/>
<reference evidence="1 2" key="1">
    <citation type="submission" date="2007-04" db="EMBL/GenBank/DDBJ databases">
        <authorList>
            <person name="Fulton L."/>
            <person name="Clifton S."/>
            <person name="Fulton B."/>
            <person name="Xu J."/>
            <person name="Minx P."/>
            <person name="Pepin K.H."/>
            <person name="Johnson M."/>
            <person name="Thiruvilangam P."/>
            <person name="Bhonagiri V."/>
            <person name="Nash W.E."/>
            <person name="Mardis E.R."/>
            <person name="Wilson R.K."/>
        </authorList>
    </citation>
    <scope>NUCLEOTIDE SEQUENCE [LARGE SCALE GENOMIC DNA]</scope>
    <source>
        <strain evidence="1 2">ATCC 29149</strain>
    </source>
</reference>
<protein>
    <submittedName>
        <fullName evidence="1">Uncharacterized protein</fullName>
    </submittedName>
</protein>
<dbReference type="EMBL" id="AAYG02000011">
    <property type="protein sequence ID" value="EDN78058.1"/>
    <property type="molecule type" value="Genomic_DNA"/>
</dbReference>
<comment type="caution">
    <text evidence="1">The sequence shown here is derived from an EMBL/GenBank/DDBJ whole genome shotgun (WGS) entry which is preliminary data.</text>
</comment>
<evidence type="ECO:0000313" key="1">
    <source>
        <dbReference type="EMBL" id="EDN78058.1"/>
    </source>
</evidence>
<evidence type="ECO:0000313" key="2">
    <source>
        <dbReference type="Proteomes" id="UP000004410"/>
    </source>
</evidence>
<reference evidence="1 2" key="2">
    <citation type="submission" date="2007-06" db="EMBL/GenBank/DDBJ databases">
        <title>Draft genome sequence of Ruminococcus gnavus (ATCC 29149).</title>
        <authorList>
            <person name="Sudarsanam P."/>
            <person name="Ley R."/>
            <person name="Guruge J."/>
            <person name="Turnbaugh P.J."/>
            <person name="Mahowald M."/>
            <person name="Liep D."/>
            <person name="Gordon J."/>
        </authorList>
    </citation>
    <scope>NUCLEOTIDE SEQUENCE [LARGE SCALE GENOMIC DNA]</scope>
    <source>
        <strain evidence="1 2">ATCC 29149</strain>
    </source>
</reference>
<organism evidence="1 2">
    <name type="scientific">Mediterraneibacter gnavus (strain ATCC 29149 / DSM 114966 / JCM 6515 / VPI C7-9)</name>
    <name type="common">Ruminococcus gnavus</name>
    <dbReference type="NCBI Taxonomy" id="411470"/>
    <lineage>
        <taxon>Bacteria</taxon>
        <taxon>Bacillati</taxon>
        <taxon>Bacillota</taxon>
        <taxon>Clostridia</taxon>
        <taxon>Lachnospirales</taxon>
        <taxon>Lachnospiraceae</taxon>
        <taxon>Mediterraneibacter</taxon>
    </lineage>
</organism>
<dbReference type="Proteomes" id="UP000004410">
    <property type="component" value="Unassembled WGS sequence"/>
</dbReference>
<dbReference type="PaxDb" id="411470-RUMGNA_01362"/>
<sequence length="62" mass="7672">MGYAYQMMYFLMSHRCLVCFKDTSKGRIIEWRSRKKIILPLLNNRRFWMNEKKKKIMKLSIP</sequence>
<name>A7B1D6_MEDG7</name>